<keyword evidence="1" id="KW-0378">Hydrolase</keyword>
<dbReference type="PANTHER" id="PTHR43240">
    <property type="entry name" value="1,4-DIHYDROXY-2-NAPHTHOYL-COA THIOESTERASE 1"/>
    <property type="match status" value="1"/>
</dbReference>
<reference evidence="3 4" key="1">
    <citation type="journal article" date="2012" name="J. Bacteriol.">
        <title>Genome Sequence of n-Alkane-Degrading Hydrocarboniphaga effusa Strain AP103T (ATCC BAA-332T).</title>
        <authorList>
            <person name="Chang H.K."/>
            <person name="Zylstra G.J."/>
            <person name="Chae J.C."/>
        </authorList>
    </citation>
    <scope>NUCLEOTIDE SEQUENCE [LARGE SCALE GENOMIC DNA]</scope>
    <source>
        <strain evidence="3 4">AP103</strain>
    </source>
</reference>
<dbReference type="OrthoDB" id="9813158at2"/>
<feature type="domain" description="Thioesterase" evidence="2">
    <location>
        <begin position="57"/>
        <end position="128"/>
    </location>
</feature>
<keyword evidence="4" id="KW-1185">Reference proteome</keyword>
<dbReference type="InterPro" id="IPR029069">
    <property type="entry name" value="HotDog_dom_sf"/>
</dbReference>
<evidence type="ECO:0000313" key="4">
    <source>
        <dbReference type="Proteomes" id="UP000003704"/>
    </source>
</evidence>
<dbReference type="Pfam" id="PF03061">
    <property type="entry name" value="4HBT"/>
    <property type="match status" value="1"/>
</dbReference>
<evidence type="ECO:0000313" key="3">
    <source>
        <dbReference type="EMBL" id="EIT70769.1"/>
    </source>
</evidence>
<proteinExistence type="predicted"/>
<dbReference type="STRING" id="1172194.WQQ_09060"/>
<dbReference type="CDD" id="cd03443">
    <property type="entry name" value="PaaI_thioesterase"/>
    <property type="match status" value="1"/>
</dbReference>
<dbReference type="GO" id="GO:0016289">
    <property type="term" value="F:acyl-CoA hydrolase activity"/>
    <property type="evidence" value="ECO:0007669"/>
    <property type="project" value="UniProtKB-ARBA"/>
</dbReference>
<dbReference type="InterPro" id="IPR006683">
    <property type="entry name" value="Thioestr_dom"/>
</dbReference>
<evidence type="ECO:0000259" key="2">
    <source>
        <dbReference type="Pfam" id="PF03061"/>
    </source>
</evidence>
<name>I7ZFT2_9GAMM</name>
<dbReference type="EMBL" id="AKGD01000001">
    <property type="protein sequence ID" value="EIT70769.1"/>
    <property type="molecule type" value="Genomic_DNA"/>
</dbReference>
<dbReference type="SUPFAM" id="SSF54637">
    <property type="entry name" value="Thioesterase/thiol ester dehydrase-isomerase"/>
    <property type="match status" value="1"/>
</dbReference>
<comment type="caution">
    <text evidence="3">The sequence shown here is derived from an EMBL/GenBank/DDBJ whole genome shotgun (WGS) entry which is preliminary data.</text>
</comment>
<dbReference type="Gene3D" id="3.10.129.10">
    <property type="entry name" value="Hotdog Thioesterase"/>
    <property type="match status" value="1"/>
</dbReference>
<evidence type="ECO:0000256" key="1">
    <source>
        <dbReference type="ARBA" id="ARBA00022801"/>
    </source>
</evidence>
<accession>I7ZFT2</accession>
<gene>
    <name evidence="3" type="ORF">WQQ_09060</name>
</gene>
<sequence length="141" mass="15018">MQPHPIGTTLSVEALDAIIATSPFNVWLGQQVQSIGDDGIVVRVRWREEFVGAAATGHAHGGIFAALVNSCGCYAVAAKLGRTVPTVDLRCDFHRPGKPGDLLVAAHVVKLGRTLANVDVMIRDERGQHLASGRAVYLTQP</sequence>
<dbReference type="NCBIfam" id="TIGR00369">
    <property type="entry name" value="unchar_dom_1"/>
    <property type="match status" value="1"/>
</dbReference>
<dbReference type="AlphaFoldDB" id="I7ZFT2"/>
<dbReference type="InterPro" id="IPR003736">
    <property type="entry name" value="PAAI_dom"/>
</dbReference>
<dbReference type="RefSeq" id="WP_007183862.1">
    <property type="nucleotide sequence ID" value="NZ_AKGD01000001.1"/>
</dbReference>
<organism evidence="3 4">
    <name type="scientific">Hydrocarboniphaga effusa AP103</name>
    <dbReference type="NCBI Taxonomy" id="1172194"/>
    <lineage>
        <taxon>Bacteria</taxon>
        <taxon>Pseudomonadati</taxon>
        <taxon>Pseudomonadota</taxon>
        <taxon>Gammaproteobacteria</taxon>
        <taxon>Nevskiales</taxon>
        <taxon>Nevskiaceae</taxon>
        <taxon>Hydrocarboniphaga</taxon>
    </lineage>
</organism>
<dbReference type="Proteomes" id="UP000003704">
    <property type="component" value="Unassembled WGS sequence"/>
</dbReference>
<protein>
    <recommendedName>
        <fullName evidence="2">Thioesterase domain-containing protein</fullName>
    </recommendedName>
</protein>